<organism evidence="2 3">
    <name type="scientific">Schizophyllum amplum</name>
    <dbReference type="NCBI Taxonomy" id="97359"/>
    <lineage>
        <taxon>Eukaryota</taxon>
        <taxon>Fungi</taxon>
        <taxon>Dikarya</taxon>
        <taxon>Basidiomycota</taxon>
        <taxon>Agaricomycotina</taxon>
        <taxon>Agaricomycetes</taxon>
        <taxon>Agaricomycetidae</taxon>
        <taxon>Agaricales</taxon>
        <taxon>Schizophyllaceae</taxon>
        <taxon>Schizophyllum</taxon>
    </lineage>
</organism>
<gene>
    <name evidence="2" type="ORF">BD626DRAFT_185059</name>
</gene>
<evidence type="ECO:0000313" key="2">
    <source>
        <dbReference type="EMBL" id="TRM58396.1"/>
    </source>
</evidence>
<dbReference type="AlphaFoldDB" id="A0A550C0Y1"/>
<accession>A0A550C0Y1</accession>
<comment type="caution">
    <text evidence="2">The sequence shown here is derived from an EMBL/GenBank/DDBJ whole genome shotgun (WGS) entry which is preliminary data.</text>
</comment>
<dbReference type="Proteomes" id="UP000320762">
    <property type="component" value="Unassembled WGS sequence"/>
</dbReference>
<reference evidence="2 3" key="1">
    <citation type="journal article" date="2019" name="New Phytol.">
        <title>Comparative genomics reveals unique wood-decay strategies and fruiting body development in the Schizophyllaceae.</title>
        <authorList>
            <person name="Almasi E."/>
            <person name="Sahu N."/>
            <person name="Krizsan K."/>
            <person name="Balint B."/>
            <person name="Kovacs G.M."/>
            <person name="Kiss B."/>
            <person name="Cseklye J."/>
            <person name="Drula E."/>
            <person name="Henrissat B."/>
            <person name="Nagy I."/>
            <person name="Chovatia M."/>
            <person name="Adam C."/>
            <person name="LaButti K."/>
            <person name="Lipzen A."/>
            <person name="Riley R."/>
            <person name="Grigoriev I.V."/>
            <person name="Nagy L.G."/>
        </authorList>
    </citation>
    <scope>NUCLEOTIDE SEQUENCE [LARGE SCALE GENOMIC DNA]</scope>
    <source>
        <strain evidence="2 3">NL-1724</strain>
    </source>
</reference>
<feature type="region of interest" description="Disordered" evidence="1">
    <location>
        <begin position="186"/>
        <end position="208"/>
    </location>
</feature>
<evidence type="ECO:0000256" key="1">
    <source>
        <dbReference type="SAM" id="MobiDB-lite"/>
    </source>
</evidence>
<keyword evidence="3" id="KW-1185">Reference proteome</keyword>
<sequence length="323" mass="35415">MEQAAKAAGAWYRMIQEGARYHCHRLECARTLIDSSVRGVSSTRVCASSHRLECEDSRRLECAKTPHRAIQNDNYSYSACFTAASHILRHGCFIPSCFMTFVAGPSSGSFIPSSRVLHPLVARARILPVTTSTHEIGMQHLRGALNYPSIGDASHLRGACDASHLRGACDHLTRGARATIPLARRARPSRSRDARATISPAGRVRPSHPRVACDHLTRGARATISPAGRVRPSHPRSACDHLTCEARATISPEGRVRPSRSRDVLDHLTCEARARPSHPRGACDHLTCEARATIPLARRARPSRSRRACDHLARDALRPISHS</sequence>
<proteinExistence type="predicted"/>
<dbReference type="EMBL" id="VDMD01000036">
    <property type="protein sequence ID" value="TRM58396.1"/>
    <property type="molecule type" value="Genomic_DNA"/>
</dbReference>
<evidence type="ECO:0000313" key="3">
    <source>
        <dbReference type="Proteomes" id="UP000320762"/>
    </source>
</evidence>
<protein>
    <submittedName>
        <fullName evidence="2">Uncharacterized protein</fullName>
    </submittedName>
</protein>
<name>A0A550C0Y1_9AGAR</name>